<keyword evidence="9" id="KW-0539">Nucleus</keyword>
<dbReference type="GO" id="GO:0008270">
    <property type="term" value="F:zinc ion binding"/>
    <property type="evidence" value="ECO:0007669"/>
    <property type="project" value="UniProtKB-KW"/>
</dbReference>
<evidence type="ECO:0000259" key="11">
    <source>
        <dbReference type="PROSITE" id="PS50097"/>
    </source>
</evidence>
<sequence>MSQDDDEKATPPEDGSTMLMNKNEISTTLQALYKDFRKQNTDSCDVEIIINGNKHIYTHRLVLFAHSEFLKKKMGTEKIMTIDDPDVNIKTMKILLRYLYKGALKTDSKKYFIRVKQLARKLKIVDLYNIMSKYQKDSSEKFELKQETSKQRSRKSRRSRKSQLSEAKSVRRVRKTIATSPERRTVAKKNTAKSLRDDVSTKARRRQKGSMREKEGSEDNVEREIISSKEKQKQRRSRSKEKDDKDYVEEEGSFNEDKQKQRRTRRRKKENDEDYVEEEEDLFLNEKQKKRRSKGETSKSLKAKDAASKKGRRKTVKPLDSEYKIYFSDDDSSGNKDVITKRNRKQMSKRDLC</sequence>
<dbReference type="PROSITE" id="PS50097">
    <property type="entry name" value="BTB"/>
    <property type="match status" value="1"/>
</dbReference>
<keyword evidence="5" id="KW-0862">Zinc</keyword>
<comment type="subcellular location">
    <subcellularLocation>
        <location evidence="1">Nucleus</location>
    </subcellularLocation>
</comment>
<dbReference type="AlphaFoldDB" id="A0A0N4Z0K2"/>
<proteinExistence type="predicted"/>
<dbReference type="InterPro" id="IPR050457">
    <property type="entry name" value="ZnFinger_BTB_dom_contain"/>
</dbReference>
<feature type="region of interest" description="Disordered" evidence="10">
    <location>
        <begin position="139"/>
        <end position="353"/>
    </location>
</feature>
<evidence type="ECO:0000313" key="13">
    <source>
        <dbReference type="WBParaSite" id="PTRK_0000023200.1"/>
    </source>
</evidence>
<evidence type="ECO:0000256" key="10">
    <source>
        <dbReference type="SAM" id="MobiDB-lite"/>
    </source>
</evidence>
<keyword evidence="8" id="KW-0804">Transcription</keyword>
<organism evidence="12 13">
    <name type="scientific">Parastrongyloides trichosuri</name>
    <name type="common">Possum-specific nematode worm</name>
    <dbReference type="NCBI Taxonomy" id="131310"/>
    <lineage>
        <taxon>Eukaryota</taxon>
        <taxon>Metazoa</taxon>
        <taxon>Ecdysozoa</taxon>
        <taxon>Nematoda</taxon>
        <taxon>Chromadorea</taxon>
        <taxon>Rhabditida</taxon>
        <taxon>Tylenchina</taxon>
        <taxon>Panagrolaimomorpha</taxon>
        <taxon>Strongyloidoidea</taxon>
        <taxon>Strongyloididae</taxon>
        <taxon>Parastrongyloides</taxon>
    </lineage>
</organism>
<feature type="compositionally biased region" description="Basic residues" evidence="10">
    <location>
        <begin position="151"/>
        <end position="161"/>
    </location>
</feature>
<keyword evidence="6" id="KW-0805">Transcription regulation</keyword>
<evidence type="ECO:0000256" key="2">
    <source>
        <dbReference type="ARBA" id="ARBA00022723"/>
    </source>
</evidence>
<dbReference type="Pfam" id="PF00651">
    <property type="entry name" value="BTB"/>
    <property type="match status" value="1"/>
</dbReference>
<dbReference type="STRING" id="131310.A0A0N4Z0K2"/>
<dbReference type="InterPro" id="IPR000210">
    <property type="entry name" value="BTB/POZ_dom"/>
</dbReference>
<evidence type="ECO:0000256" key="5">
    <source>
        <dbReference type="ARBA" id="ARBA00022833"/>
    </source>
</evidence>
<feature type="compositionally biased region" description="Acidic residues" evidence="10">
    <location>
        <begin position="272"/>
        <end position="283"/>
    </location>
</feature>
<evidence type="ECO:0000313" key="12">
    <source>
        <dbReference type="Proteomes" id="UP000038045"/>
    </source>
</evidence>
<dbReference type="SUPFAM" id="SSF54695">
    <property type="entry name" value="POZ domain"/>
    <property type="match status" value="1"/>
</dbReference>
<dbReference type="InterPro" id="IPR011333">
    <property type="entry name" value="SKP1/BTB/POZ_sf"/>
</dbReference>
<keyword evidence="12" id="KW-1185">Reference proteome</keyword>
<evidence type="ECO:0000256" key="8">
    <source>
        <dbReference type="ARBA" id="ARBA00023163"/>
    </source>
</evidence>
<keyword evidence="4" id="KW-0863">Zinc-finger</keyword>
<dbReference type="PANTHER" id="PTHR46105">
    <property type="entry name" value="AGAP004733-PA"/>
    <property type="match status" value="1"/>
</dbReference>
<feature type="compositionally biased region" description="Basic and acidic residues" evidence="10">
    <location>
        <begin position="139"/>
        <end position="150"/>
    </location>
</feature>
<keyword evidence="7" id="KW-0238">DNA-binding</keyword>
<accession>A0A0N4Z0K2</accession>
<dbReference type="GO" id="GO:0005634">
    <property type="term" value="C:nucleus"/>
    <property type="evidence" value="ECO:0007669"/>
    <property type="project" value="UniProtKB-SubCell"/>
</dbReference>
<dbReference type="SMART" id="SM00225">
    <property type="entry name" value="BTB"/>
    <property type="match status" value="1"/>
</dbReference>
<dbReference type="GO" id="GO:0000978">
    <property type="term" value="F:RNA polymerase II cis-regulatory region sequence-specific DNA binding"/>
    <property type="evidence" value="ECO:0007669"/>
    <property type="project" value="TreeGrafter"/>
</dbReference>
<dbReference type="WBParaSite" id="PTRK_0000023200.1">
    <property type="protein sequence ID" value="PTRK_0000023200.1"/>
    <property type="gene ID" value="PTRK_0000023200"/>
</dbReference>
<evidence type="ECO:0000256" key="1">
    <source>
        <dbReference type="ARBA" id="ARBA00004123"/>
    </source>
</evidence>
<feature type="compositionally biased region" description="Basic and acidic residues" evidence="10">
    <location>
        <begin position="294"/>
        <end position="308"/>
    </location>
</feature>
<dbReference type="Proteomes" id="UP000038045">
    <property type="component" value="Unplaced"/>
</dbReference>
<evidence type="ECO:0000256" key="6">
    <source>
        <dbReference type="ARBA" id="ARBA00023015"/>
    </source>
</evidence>
<feature type="compositionally biased region" description="Basic and acidic residues" evidence="10">
    <location>
        <begin position="210"/>
        <end position="231"/>
    </location>
</feature>
<name>A0A0N4Z0K2_PARTI</name>
<evidence type="ECO:0000256" key="9">
    <source>
        <dbReference type="ARBA" id="ARBA00023242"/>
    </source>
</evidence>
<keyword evidence="3" id="KW-0677">Repeat</keyword>
<evidence type="ECO:0000256" key="3">
    <source>
        <dbReference type="ARBA" id="ARBA00022737"/>
    </source>
</evidence>
<reference evidence="13" key="1">
    <citation type="submission" date="2017-02" db="UniProtKB">
        <authorList>
            <consortium name="WormBaseParasite"/>
        </authorList>
    </citation>
    <scope>IDENTIFICATION</scope>
</reference>
<keyword evidence="2" id="KW-0479">Metal-binding</keyword>
<evidence type="ECO:0000256" key="4">
    <source>
        <dbReference type="ARBA" id="ARBA00022771"/>
    </source>
</evidence>
<dbReference type="Gene3D" id="3.30.710.10">
    <property type="entry name" value="Potassium Channel Kv1.1, Chain A"/>
    <property type="match status" value="1"/>
</dbReference>
<evidence type="ECO:0000256" key="7">
    <source>
        <dbReference type="ARBA" id="ARBA00023125"/>
    </source>
</evidence>
<feature type="domain" description="BTB" evidence="11">
    <location>
        <begin position="44"/>
        <end position="108"/>
    </location>
</feature>
<dbReference type="GO" id="GO:0000981">
    <property type="term" value="F:DNA-binding transcription factor activity, RNA polymerase II-specific"/>
    <property type="evidence" value="ECO:0007669"/>
    <property type="project" value="TreeGrafter"/>
</dbReference>
<dbReference type="PANTHER" id="PTHR46105:SF5">
    <property type="entry name" value="ZINC FINGER AND BTB DOMAIN-CONTAINING PROTEIN 44 ISOFORM X1"/>
    <property type="match status" value="1"/>
</dbReference>
<protein>
    <submittedName>
        <fullName evidence="13">BTB domain-containing protein</fullName>
    </submittedName>
</protein>